<proteinExistence type="predicted"/>
<accession>A0AAD0HQI1</accession>
<sequence>MLRRFIISVWLLLIIGGSVVLFAKDFNKRDAEFAAGLNIDVNQLEPFLKRVSTSILDSGLSDQEMKQIHTVVENMQKDNETKKIGTFEVVYRGKPAKIRVEAEIHMEDVNKEIEIYLSSSHELVYILDKELLKTEEEM</sequence>
<name>A0AAD0HQI1_BACPU</name>
<dbReference type="RefSeq" id="WP_117731558.1">
    <property type="nucleotide sequence ID" value="NZ_CP027116.1"/>
</dbReference>
<dbReference type="EMBL" id="CP027116">
    <property type="protein sequence ID" value="AVM25278.1"/>
    <property type="molecule type" value="Genomic_DNA"/>
</dbReference>
<dbReference type="Proteomes" id="UP000264960">
    <property type="component" value="Chromosome"/>
</dbReference>
<dbReference type="AlphaFoldDB" id="A0AAD0HQI1"/>
<protein>
    <submittedName>
        <fullName evidence="1">Uncharacterized protein</fullName>
    </submittedName>
</protein>
<evidence type="ECO:0000313" key="1">
    <source>
        <dbReference type="EMBL" id="AVM25278.1"/>
    </source>
</evidence>
<organism evidence="1 2">
    <name type="scientific">Bacillus pumilus</name>
    <name type="common">Bacillus mesentericus</name>
    <dbReference type="NCBI Taxonomy" id="1408"/>
    <lineage>
        <taxon>Bacteria</taxon>
        <taxon>Bacillati</taxon>
        <taxon>Bacillota</taxon>
        <taxon>Bacilli</taxon>
        <taxon>Bacillales</taxon>
        <taxon>Bacillaceae</taxon>
        <taxon>Bacillus</taxon>
    </lineage>
</organism>
<evidence type="ECO:0000313" key="2">
    <source>
        <dbReference type="Proteomes" id="UP000264960"/>
    </source>
</evidence>
<gene>
    <name evidence="1" type="ORF">C5695_16105</name>
</gene>
<reference evidence="1 2" key="1">
    <citation type="submission" date="2018-02" db="EMBL/GenBank/DDBJ databases">
        <title>The complete genome of two Bacillus pumilus strains from Cuatro Cienegas, Coahuila, Mexico.</title>
        <authorList>
            <person name="Zarza E."/>
            <person name="Alcaraz L.D."/>
            <person name="Aguilar-Salinas B."/>
            <person name="Islas A."/>
            <person name="Olmedo-Alvarez G."/>
        </authorList>
    </citation>
    <scope>NUCLEOTIDE SEQUENCE [LARGE SCALE GENOMIC DNA]</scope>
    <source>
        <strain evidence="1 2">145</strain>
    </source>
</reference>